<dbReference type="Proteomes" id="UP001500604">
    <property type="component" value="Unassembled WGS sequence"/>
</dbReference>
<gene>
    <name evidence="1" type="ORF">GCM10023116_20540</name>
</gene>
<evidence type="ECO:0000313" key="2">
    <source>
        <dbReference type="Proteomes" id="UP001500604"/>
    </source>
</evidence>
<dbReference type="EMBL" id="BAABFL010000302">
    <property type="protein sequence ID" value="GAA4649773.1"/>
    <property type="molecule type" value="Genomic_DNA"/>
</dbReference>
<evidence type="ECO:0000313" key="1">
    <source>
        <dbReference type="EMBL" id="GAA4649773.1"/>
    </source>
</evidence>
<proteinExistence type="predicted"/>
<name>A0ABP8V0M4_9GAMM</name>
<organism evidence="1 2">
    <name type="scientific">Kistimonas scapharcae</name>
    <dbReference type="NCBI Taxonomy" id="1036133"/>
    <lineage>
        <taxon>Bacteria</taxon>
        <taxon>Pseudomonadati</taxon>
        <taxon>Pseudomonadota</taxon>
        <taxon>Gammaproteobacteria</taxon>
        <taxon>Oceanospirillales</taxon>
        <taxon>Endozoicomonadaceae</taxon>
        <taxon>Kistimonas</taxon>
    </lineage>
</organism>
<protein>
    <submittedName>
        <fullName evidence="1">Uncharacterized protein</fullName>
    </submittedName>
</protein>
<keyword evidence="2" id="KW-1185">Reference proteome</keyword>
<comment type="caution">
    <text evidence="1">The sequence shown here is derived from an EMBL/GenBank/DDBJ whole genome shotgun (WGS) entry which is preliminary data.</text>
</comment>
<accession>A0ABP8V0M4</accession>
<sequence length="51" mass="5516">MLAQGALNLLKNEKTFKGGIQRKTRCTMMSTDYLERVLAGSPLSTAEVDGA</sequence>
<reference evidence="2" key="1">
    <citation type="journal article" date="2019" name="Int. J. Syst. Evol. Microbiol.">
        <title>The Global Catalogue of Microorganisms (GCM) 10K type strain sequencing project: providing services to taxonomists for standard genome sequencing and annotation.</title>
        <authorList>
            <consortium name="The Broad Institute Genomics Platform"/>
            <consortium name="The Broad Institute Genome Sequencing Center for Infectious Disease"/>
            <person name="Wu L."/>
            <person name="Ma J."/>
        </authorList>
    </citation>
    <scope>NUCLEOTIDE SEQUENCE [LARGE SCALE GENOMIC DNA]</scope>
    <source>
        <strain evidence="2">JCM 17805</strain>
    </source>
</reference>